<feature type="transmembrane region" description="Helical" evidence="2">
    <location>
        <begin position="173"/>
        <end position="193"/>
    </location>
</feature>
<feature type="transmembrane region" description="Helical" evidence="2">
    <location>
        <begin position="91"/>
        <end position="111"/>
    </location>
</feature>
<sequence>MTRLDTTRDEARSVPDRSRGRVVAGPGGALTRAAMLAGALVSTLAGGVLVVAPVGTVTAAGAFFGVHMAVQGALQLLAVHDSGASRPVRRLLFAGGVAALLLGGALVHGWVDTVFLLGVWTGCGWLLRGLTMALSVTSSSVSHVFVYDDLLNAAIVSAGLFMTAFPFSSLGTLTHIGGSALMVIGVVEAIAAARRHPRTLRAID</sequence>
<protein>
    <submittedName>
        <fullName evidence="3">DUF308 domain-containing protein</fullName>
    </submittedName>
</protein>
<evidence type="ECO:0000313" key="3">
    <source>
        <dbReference type="EMBL" id="MER6167614.1"/>
    </source>
</evidence>
<dbReference type="Pfam" id="PF03729">
    <property type="entry name" value="DUF308"/>
    <property type="match status" value="1"/>
</dbReference>
<keyword evidence="2" id="KW-1133">Transmembrane helix</keyword>
<evidence type="ECO:0000256" key="2">
    <source>
        <dbReference type="SAM" id="Phobius"/>
    </source>
</evidence>
<feature type="transmembrane region" description="Helical" evidence="2">
    <location>
        <begin position="117"/>
        <end position="138"/>
    </location>
</feature>
<evidence type="ECO:0000313" key="4">
    <source>
        <dbReference type="Proteomes" id="UP001496720"/>
    </source>
</evidence>
<dbReference type="InterPro" id="IPR005325">
    <property type="entry name" value="DUF308_memb"/>
</dbReference>
<reference evidence="3 4" key="1">
    <citation type="submission" date="2024-06" db="EMBL/GenBank/DDBJ databases">
        <title>The Natural Products Discovery Center: Release of the First 8490 Sequenced Strains for Exploring Actinobacteria Biosynthetic Diversity.</title>
        <authorList>
            <person name="Kalkreuter E."/>
            <person name="Kautsar S.A."/>
            <person name="Yang D."/>
            <person name="Bader C.D."/>
            <person name="Teijaro C.N."/>
            <person name="Fluegel L."/>
            <person name="Davis C.M."/>
            <person name="Simpson J.R."/>
            <person name="Lauterbach L."/>
            <person name="Steele A.D."/>
            <person name="Gui C."/>
            <person name="Meng S."/>
            <person name="Li G."/>
            <person name="Viehrig K."/>
            <person name="Ye F."/>
            <person name="Su P."/>
            <person name="Kiefer A.F."/>
            <person name="Nichols A."/>
            <person name="Cepeda A.J."/>
            <person name="Yan W."/>
            <person name="Fan B."/>
            <person name="Jiang Y."/>
            <person name="Adhikari A."/>
            <person name="Zheng C.-J."/>
            <person name="Schuster L."/>
            <person name="Cowan T.M."/>
            <person name="Smanski M.J."/>
            <person name="Chevrette M.G."/>
            <person name="De Carvalho L.P.S."/>
            <person name="Shen B."/>
        </authorList>
    </citation>
    <scope>NUCLEOTIDE SEQUENCE [LARGE SCALE GENOMIC DNA]</scope>
    <source>
        <strain evidence="3 4">NPDC001615</strain>
    </source>
</reference>
<dbReference type="Proteomes" id="UP001496720">
    <property type="component" value="Unassembled WGS sequence"/>
</dbReference>
<feature type="region of interest" description="Disordered" evidence="1">
    <location>
        <begin position="1"/>
        <end position="20"/>
    </location>
</feature>
<accession>A0ABV1T1N1</accession>
<evidence type="ECO:0000256" key="1">
    <source>
        <dbReference type="SAM" id="MobiDB-lite"/>
    </source>
</evidence>
<keyword evidence="2" id="KW-0812">Transmembrane</keyword>
<comment type="caution">
    <text evidence="3">The sequence shown here is derived from an EMBL/GenBank/DDBJ whole genome shotgun (WGS) entry which is preliminary data.</text>
</comment>
<feature type="transmembrane region" description="Helical" evidence="2">
    <location>
        <begin position="58"/>
        <end position="79"/>
    </location>
</feature>
<organism evidence="3 4">
    <name type="scientific">Streptomyces violaceorubidus</name>
    <dbReference type="NCBI Taxonomy" id="284042"/>
    <lineage>
        <taxon>Bacteria</taxon>
        <taxon>Bacillati</taxon>
        <taxon>Actinomycetota</taxon>
        <taxon>Actinomycetes</taxon>
        <taxon>Kitasatosporales</taxon>
        <taxon>Streptomycetaceae</taxon>
        <taxon>Streptomyces</taxon>
    </lineage>
</organism>
<feature type="transmembrane region" description="Helical" evidence="2">
    <location>
        <begin position="29"/>
        <end position="52"/>
    </location>
</feature>
<keyword evidence="2" id="KW-0472">Membrane</keyword>
<feature type="compositionally biased region" description="Basic and acidic residues" evidence="1">
    <location>
        <begin position="1"/>
        <end position="19"/>
    </location>
</feature>
<dbReference type="EMBL" id="JBEOZY010000028">
    <property type="protein sequence ID" value="MER6167614.1"/>
    <property type="molecule type" value="Genomic_DNA"/>
</dbReference>
<keyword evidence="4" id="KW-1185">Reference proteome</keyword>
<feature type="transmembrane region" description="Helical" evidence="2">
    <location>
        <begin position="150"/>
        <end position="167"/>
    </location>
</feature>
<name>A0ABV1T1N1_9ACTN</name>
<dbReference type="RefSeq" id="WP_352149059.1">
    <property type="nucleotide sequence ID" value="NZ_JBEOZY010000028.1"/>
</dbReference>
<gene>
    <name evidence="3" type="ORF">ABT188_24215</name>
</gene>
<proteinExistence type="predicted"/>